<comment type="similarity">
    <text evidence="3">Belongs to the HAD-like hydrolase superfamily. SerB family.</text>
</comment>
<dbReference type="GeneID" id="17318469"/>
<dbReference type="InterPro" id="IPR050582">
    <property type="entry name" value="HAD-like_SerB"/>
</dbReference>
<dbReference type="Gramene" id="CDF40482">
    <property type="protein sequence ID" value="CDF40482"/>
    <property type="gene ID" value="CHC_T00007222001"/>
</dbReference>
<dbReference type="OMA" id="DICMIRR"/>
<dbReference type="InterPro" id="IPR004469">
    <property type="entry name" value="PSP"/>
</dbReference>
<keyword evidence="6" id="KW-0479">Metal-binding</keyword>
<dbReference type="PANTHER" id="PTHR43344">
    <property type="entry name" value="PHOSPHOSERINE PHOSPHATASE"/>
    <property type="match status" value="1"/>
</dbReference>
<keyword evidence="9" id="KW-0718">Serine biosynthesis</keyword>
<evidence type="ECO:0000313" key="11">
    <source>
        <dbReference type="EMBL" id="CDF40482.1"/>
    </source>
</evidence>
<dbReference type="GO" id="GO:0000287">
    <property type="term" value="F:magnesium ion binding"/>
    <property type="evidence" value="ECO:0007669"/>
    <property type="project" value="TreeGrafter"/>
</dbReference>
<evidence type="ECO:0000256" key="10">
    <source>
        <dbReference type="ARBA" id="ARBA00031693"/>
    </source>
</evidence>
<protein>
    <recommendedName>
        <fullName evidence="4">phosphoserine phosphatase</fullName>
        <ecNumber evidence="4">3.1.3.3</ecNumber>
    </recommendedName>
    <alternativeName>
        <fullName evidence="10">O-phosphoserine phosphohydrolase</fullName>
    </alternativeName>
</protein>
<keyword evidence="7" id="KW-0378">Hydrolase</keyword>
<dbReference type="GO" id="GO:0036424">
    <property type="term" value="F:L-phosphoserine phosphatase activity"/>
    <property type="evidence" value="ECO:0007669"/>
    <property type="project" value="InterPro"/>
</dbReference>
<dbReference type="OrthoDB" id="27226at2759"/>
<dbReference type="PhylomeDB" id="R7QPT7"/>
<name>R7QPT7_CHOCR</name>
<evidence type="ECO:0000256" key="7">
    <source>
        <dbReference type="ARBA" id="ARBA00022801"/>
    </source>
</evidence>
<comment type="pathway">
    <text evidence="2">Amino-acid biosynthesis; L-serine biosynthesis; L-serine from 3-phospho-D-glycerate: step 3/3.</text>
</comment>
<dbReference type="KEGG" id="ccp:CHC_T00007222001"/>
<dbReference type="Pfam" id="PF12710">
    <property type="entry name" value="HAD"/>
    <property type="match status" value="1"/>
</dbReference>
<organism evidence="11 12">
    <name type="scientific">Chondrus crispus</name>
    <name type="common">Carrageen Irish moss</name>
    <name type="synonym">Polymorpha crispa</name>
    <dbReference type="NCBI Taxonomy" id="2769"/>
    <lineage>
        <taxon>Eukaryota</taxon>
        <taxon>Rhodophyta</taxon>
        <taxon>Florideophyceae</taxon>
        <taxon>Rhodymeniophycidae</taxon>
        <taxon>Gigartinales</taxon>
        <taxon>Gigartinaceae</taxon>
        <taxon>Chondrus</taxon>
    </lineage>
</organism>
<evidence type="ECO:0000256" key="5">
    <source>
        <dbReference type="ARBA" id="ARBA00022605"/>
    </source>
</evidence>
<dbReference type="NCBIfam" id="TIGR01488">
    <property type="entry name" value="HAD-SF-IB"/>
    <property type="match status" value="1"/>
</dbReference>
<evidence type="ECO:0000313" key="12">
    <source>
        <dbReference type="Proteomes" id="UP000012073"/>
    </source>
</evidence>
<dbReference type="InterPro" id="IPR023214">
    <property type="entry name" value="HAD_sf"/>
</dbReference>
<dbReference type="SUPFAM" id="SSF56784">
    <property type="entry name" value="HAD-like"/>
    <property type="match status" value="1"/>
</dbReference>
<dbReference type="AlphaFoldDB" id="R7QPT7"/>
<keyword evidence="5" id="KW-0028">Amino-acid biosynthesis</keyword>
<dbReference type="GO" id="GO:0006564">
    <property type="term" value="P:L-serine biosynthetic process"/>
    <property type="evidence" value="ECO:0007669"/>
    <property type="project" value="UniProtKB-KW"/>
</dbReference>
<dbReference type="GO" id="GO:0005737">
    <property type="term" value="C:cytoplasm"/>
    <property type="evidence" value="ECO:0007669"/>
    <property type="project" value="TreeGrafter"/>
</dbReference>
<dbReference type="EMBL" id="HG002185">
    <property type="protein sequence ID" value="CDF40482.1"/>
    <property type="molecule type" value="Genomic_DNA"/>
</dbReference>
<evidence type="ECO:0000256" key="3">
    <source>
        <dbReference type="ARBA" id="ARBA00009184"/>
    </source>
</evidence>
<dbReference type="NCBIfam" id="TIGR00338">
    <property type="entry name" value="serB"/>
    <property type="match status" value="1"/>
</dbReference>
<evidence type="ECO:0000256" key="4">
    <source>
        <dbReference type="ARBA" id="ARBA00012640"/>
    </source>
</evidence>
<gene>
    <name evidence="11" type="ORF">CHC_T00007222001</name>
</gene>
<accession>R7QPT7</accession>
<keyword evidence="12" id="KW-1185">Reference proteome</keyword>
<evidence type="ECO:0000256" key="8">
    <source>
        <dbReference type="ARBA" id="ARBA00022842"/>
    </source>
</evidence>
<dbReference type="PANTHER" id="PTHR43344:SF2">
    <property type="entry name" value="PHOSPHOSERINE PHOSPHATASE"/>
    <property type="match status" value="1"/>
</dbReference>
<dbReference type="STRING" id="2769.R7QPT7"/>
<sequence length="180" mass="19754">MNGEMGFREALAERVRLLRGMRIEALEGVKERVSFTPGARDLVQALRGLGCKTAVVSGGFHFLADHVRDVLGLDYCFANRLEDEQGVLTGRTVGEVVDGEFKERALKRLAAEMRLQREEVLAVGDGSNDLLMMGSAGLGVAFNAKPVVQDQAKARLNQPSLRNVLYLLGLSEEDIQLLVR</sequence>
<dbReference type="EC" id="3.1.3.3" evidence="4"/>
<dbReference type="UniPathway" id="UPA00135">
    <property type="reaction ID" value="UER00198"/>
</dbReference>
<comment type="cofactor">
    <cofactor evidence="1">
        <name>Mg(2+)</name>
        <dbReference type="ChEBI" id="CHEBI:18420"/>
    </cofactor>
</comment>
<evidence type="ECO:0000256" key="1">
    <source>
        <dbReference type="ARBA" id="ARBA00001946"/>
    </source>
</evidence>
<evidence type="ECO:0000256" key="2">
    <source>
        <dbReference type="ARBA" id="ARBA00005135"/>
    </source>
</evidence>
<dbReference type="Proteomes" id="UP000012073">
    <property type="component" value="Unassembled WGS sequence"/>
</dbReference>
<evidence type="ECO:0000256" key="9">
    <source>
        <dbReference type="ARBA" id="ARBA00023299"/>
    </source>
</evidence>
<dbReference type="RefSeq" id="XP_005710776.1">
    <property type="nucleotide sequence ID" value="XM_005710719.1"/>
</dbReference>
<dbReference type="Gene3D" id="3.40.50.1000">
    <property type="entry name" value="HAD superfamily/HAD-like"/>
    <property type="match status" value="1"/>
</dbReference>
<evidence type="ECO:0000256" key="6">
    <source>
        <dbReference type="ARBA" id="ARBA00022723"/>
    </source>
</evidence>
<reference evidence="12" key="1">
    <citation type="journal article" date="2013" name="Proc. Natl. Acad. Sci. U.S.A.">
        <title>Genome structure and metabolic features in the red seaweed Chondrus crispus shed light on evolution of the Archaeplastida.</title>
        <authorList>
            <person name="Collen J."/>
            <person name="Porcel B."/>
            <person name="Carre W."/>
            <person name="Ball S.G."/>
            <person name="Chaparro C."/>
            <person name="Tonon T."/>
            <person name="Barbeyron T."/>
            <person name="Michel G."/>
            <person name="Noel B."/>
            <person name="Valentin K."/>
            <person name="Elias M."/>
            <person name="Artiguenave F."/>
            <person name="Arun A."/>
            <person name="Aury J.M."/>
            <person name="Barbosa-Neto J.F."/>
            <person name="Bothwell J.H."/>
            <person name="Bouget F.Y."/>
            <person name="Brillet L."/>
            <person name="Cabello-Hurtado F."/>
            <person name="Capella-Gutierrez S."/>
            <person name="Charrier B."/>
            <person name="Cladiere L."/>
            <person name="Cock J.M."/>
            <person name="Coelho S.M."/>
            <person name="Colleoni C."/>
            <person name="Czjzek M."/>
            <person name="Da Silva C."/>
            <person name="Delage L."/>
            <person name="Denoeud F."/>
            <person name="Deschamps P."/>
            <person name="Dittami S.M."/>
            <person name="Gabaldon T."/>
            <person name="Gachon C.M."/>
            <person name="Groisillier A."/>
            <person name="Herve C."/>
            <person name="Jabbari K."/>
            <person name="Katinka M."/>
            <person name="Kloareg B."/>
            <person name="Kowalczyk N."/>
            <person name="Labadie K."/>
            <person name="Leblanc C."/>
            <person name="Lopez P.J."/>
            <person name="McLachlan D.H."/>
            <person name="Meslet-Cladiere L."/>
            <person name="Moustafa A."/>
            <person name="Nehr Z."/>
            <person name="Nyvall Collen P."/>
            <person name="Panaud O."/>
            <person name="Partensky F."/>
            <person name="Poulain J."/>
            <person name="Rensing S.A."/>
            <person name="Rousvoal S."/>
            <person name="Samson G."/>
            <person name="Symeonidi A."/>
            <person name="Weissenbach J."/>
            <person name="Zambounis A."/>
            <person name="Wincker P."/>
            <person name="Boyen C."/>
        </authorList>
    </citation>
    <scope>NUCLEOTIDE SEQUENCE [LARGE SCALE GENOMIC DNA]</scope>
    <source>
        <strain evidence="12">cv. Stackhouse</strain>
    </source>
</reference>
<keyword evidence="8" id="KW-0460">Magnesium</keyword>
<dbReference type="InterPro" id="IPR036412">
    <property type="entry name" value="HAD-like_sf"/>
</dbReference>
<proteinExistence type="inferred from homology"/>